<protein>
    <submittedName>
        <fullName evidence="1">Uncharacterized protein</fullName>
    </submittedName>
</protein>
<keyword evidence="2" id="KW-1185">Reference proteome</keyword>
<comment type="caution">
    <text evidence="1">The sequence shown here is derived from an EMBL/GenBank/DDBJ whole genome shotgun (WGS) entry which is preliminary data.</text>
</comment>
<gene>
    <name evidence="1" type="ORF">F5148DRAFT_799021</name>
</gene>
<evidence type="ECO:0000313" key="2">
    <source>
        <dbReference type="Proteomes" id="UP001207468"/>
    </source>
</evidence>
<dbReference type="EMBL" id="JAGFNK010000703">
    <property type="protein sequence ID" value="KAI9442818.1"/>
    <property type="molecule type" value="Genomic_DNA"/>
</dbReference>
<organism evidence="1 2">
    <name type="scientific">Russula earlei</name>
    <dbReference type="NCBI Taxonomy" id="71964"/>
    <lineage>
        <taxon>Eukaryota</taxon>
        <taxon>Fungi</taxon>
        <taxon>Dikarya</taxon>
        <taxon>Basidiomycota</taxon>
        <taxon>Agaricomycotina</taxon>
        <taxon>Agaricomycetes</taxon>
        <taxon>Russulales</taxon>
        <taxon>Russulaceae</taxon>
        <taxon>Russula</taxon>
    </lineage>
</organism>
<dbReference type="Proteomes" id="UP001207468">
    <property type="component" value="Unassembled WGS sequence"/>
</dbReference>
<proteinExistence type="predicted"/>
<accession>A0ACC0TSN5</accession>
<sequence length="358" mass="37956">MSLDDPEVLAGFGDGAPFFDNAITHNSGSSHNPTWGDGPTPRANPCDAPPSNRKKSTHQQQKPQEQSQGQAGNAPVTTPASLKELKEMWKQYMKTPFSVQPLANEHHPAGSPKRERGLSRVASLPSVKTPSAATSGWGDPMRSVNGSQQQQQQLQPQPPVNGSNNTQYGGHATYSRMHNHTDDLRSYEQAVLARRAPLTLHLAPRRRGNTTSTGPPSEQPSASSITAPPPLSAFTGKGSRASPAGSGSGSDRCLSVFTDDRASSTRGSPTGSGGSGGHEDPSRPSFKRLPSQTLGPEYIKRPATVSKLSGAHEGFPGVVDDHDIQQRNLEVAERARTDELPERACGTCRIAGLISIGG</sequence>
<name>A0ACC0TSN5_9AGAM</name>
<evidence type="ECO:0000313" key="1">
    <source>
        <dbReference type="EMBL" id="KAI9442818.1"/>
    </source>
</evidence>
<reference evidence="1" key="1">
    <citation type="submission" date="2021-03" db="EMBL/GenBank/DDBJ databases">
        <title>Evolutionary priming and transition to the ectomycorrhizal habit in an iconic lineage of mushroom-forming fungi: is preadaptation a requirement?</title>
        <authorList>
            <consortium name="DOE Joint Genome Institute"/>
            <person name="Looney B.P."/>
            <person name="Miyauchi S."/>
            <person name="Morin E."/>
            <person name="Drula E."/>
            <person name="Courty P.E."/>
            <person name="Chicoki N."/>
            <person name="Fauchery L."/>
            <person name="Kohler A."/>
            <person name="Kuo A."/>
            <person name="LaButti K."/>
            <person name="Pangilinan J."/>
            <person name="Lipzen A."/>
            <person name="Riley R."/>
            <person name="Andreopoulos W."/>
            <person name="He G."/>
            <person name="Johnson J."/>
            <person name="Barry K.W."/>
            <person name="Grigoriev I.V."/>
            <person name="Nagy L."/>
            <person name="Hibbett D."/>
            <person name="Henrissat B."/>
            <person name="Matheny P.B."/>
            <person name="Labbe J."/>
            <person name="Martin A.F."/>
        </authorList>
    </citation>
    <scope>NUCLEOTIDE SEQUENCE</scope>
    <source>
        <strain evidence="1">BPL698</strain>
    </source>
</reference>